<sequence>MTATVRDFIFILETFFPGEMTLLRAFYVLATLVMLYPLLQLHQNQQKEPRQPNETAWKKAILPLLKRAFNPALSLPEAFDDTEQGFQTAEDLYHDIESVLEFLGIDTSINTLPDMFTPKPRIVLCTQRRNCIRCPPTTRFRSLRRRLSTSSVQVLTASLTWEDGELVVAHCSTCQADYYPDRITFKDENNRRVQWLEIDAPYLRVSKHGRWAARRVARLQESSLMRFHAGWAGFADLLNDVAEPVGQITNRQSQRLFLEYFARRLLVAHGKTRNFTCEAHPSARVFAERVRDVIGKNGGVMVSALRHTCMDCTHRKRYRSDLIAEGAILDDVGDRVAIEDNFEGIPGGERSLEDSDEVGANMPQLPPVQNEPPEDGQRGYVRMAVMDGKTIGHRVCAVDACENPLVNYKNGRFCEDHLYLRHICGIIPCGHQVGSNGLTCNDPVHETWYRQWKGRFTRMSYPGVRRVIRQQRSQQASGNLSNNRPTLQVQLAPLGEIPGEKVVHTFQAQSVYCLQTVQWACSMPIGWGKCYRSESAPQVLAILDRIWLDHPTLRPSFIAYDDACDLLRHIVTQDAQNPWLKSTKFVVDAWHYIGHRATDILCRVWCNPAPTNGSQPDLVIVEEDEEGARHQTRAFNTETAEQLNSWLDGFEAQLSQMTDVTYDFFVHVLFLVYGELVEHRIARKDRHLADDFWLEHETEEQ</sequence>
<dbReference type="InterPro" id="IPR040898">
    <property type="entry name" value="CxC6"/>
</dbReference>
<evidence type="ECO:0000259" key="3">
    <source>
        <dbReference type="Pfam" id="PF18721"/>
    </source>
</evidence>
<dbReference type="EMBL" id="OZ037949">
    <property type="protein sequence ID" value="CAL1710820.1"/>
    <property type="molecule type" value="Genomic_DNA"/>
</dbReference>
<feature type="domain" description="CxC5 like cysteine cluster associated with KDZ" evidence="2">
    <location>
        <begin position="121"/>
        <end position="240"/>
    </location>
</feature>
<evidence type="ECO:0000313" key="5">
    <source>
        <dbReference type="Proteomes" id="UP001497453"/>
    </source>
</evidence>
<accession>A0ABP1DSV5</accession>
<dbReference type="InterPro" id="IPR041539">
    <property type="entry name" value="CxC5"/>
</dbReference>
<dbReference type="Pfam" id="PF18718">
    <property type="entry name" value="CxC5"/>
    <property type="match status" value="1"/>
</dbReference>
<gene>
    <name evidence="4" type="ORF">GFSPODELE1_LOCUS8019</name>
</gene>
<feature type="region of interest" description="Disordered" evidence="1">
    <location>
        <begin position="345"/>
        <end position="376"/>
    </location>
</feature>
<organism evidence="4 5">
    <name type="scientific">Somion occarium</name>
    <dbReference type="NCBI Taxonomy" id="3059160"/>
    <lineage>
        <taxon>Eukaryota</taxon>
        <taxon>Fungi</taxon>
        <taxon>Dikarya</taxon>
        <taxon>Basidiomycota</taxon>
        <taxon>Agaricomycotina</taxon>
        <taxon>Agaricomycetes</taxon>
        <taxon>Polyporales</taxon>
        <taxon>Cerrenaceae</taxon>
        <taxon>Somion</taxon>
    </lineage>
</organism>
<reference evidence="5" key="1">
    <citation type="submission" date="2024-04" db="EMBL/GenBank/DDBJ databases">
        <authorList>
            <person name="Shaw F."/>
            <person name="Minotto A."/>
        </authorList>
    </citation>
    <scope>NUCLEOTIDE SEQUENCE [LARGE SCALE GENOMIC DNA]</scope>
</reference>
<evidence type="ECO:0000313" key="4">
    <source>
        <dbReference type="EMBL" id="CAL1710820.1"/>
    </source>
</evidence>
<evidence type="ECO:0000256" key="1">
    <source>
        <dbReference type="SAM" id="MobiDB-lite"/>
    </source>
</evidence>
<name>A0ABP1DSV5_9APHY</name>
<dbReference type="Proteomes" id="UP001497453">
    <property type="component" value="Chromosome 6"/>
</dbReference>
<dbReference type="Pfam" id="PF18721">
    <property type="entry name" value="CxC6"/>
    <property type="match status" value="1"/>
</dbReference>
<feature type="domain" description="CxC6 like cysteine cluster associated with KDZ" evidence="3">
    <location>
        <begin position="385"/>
        <end position="449"/>
    </location>
</feature>
<evidence type="ECO:0000259" key="2">
    <source>
        <dbReference type="Pfam" id="PF18718"/>
    </source>
</evidence>
<proteinExistence type="predicted"/>
<evidence type="ECO:0008006" key="6">
    <source>
        <dbReference type="Google" id="ProtNLM"/>
    </source>
</evidence>
<keyword evidence="5" id="KW-1185">Reference proteome</keyword>
<protein>
    <recommendedName>
        <fullName evidence="6">CxC5 like cysteine cluster associated with KDZ domain-containing protein</fullName>
    </recommendedName>
</protein>